<proteinExistence type="predicted"/>
<evidence type="ECO:0000256" key="1">
    <source>
        <dbReference type="SAM" id="Coils"/>
    </source>
</evidence>
<feature type="region of interest" description="Disordered" evidence="2">
    <location>
        <begin position="219"/>
        <end position="241"/>
    </location>
</feature>
<feature type="coiled-coil region" evidence="1">
    <location>
        <begin position="164"/>
        <end position="191"/>
    </location>
</feature>
<evidence type="ECO:0000313" key="3">
    <source>
        <dbReference type="WBParaSite" id="HPLM_0000014701-mRNA-1"/>
    </source>
</evidence>
<dbReference type="WBParaSite" id="HPLM_0000014701-mRNA-1">
    <property type="protein sequence ID" value="HPLM_0000014701-mRNA-1"/>
    <property type="gene ID" value="HPLM_0000014701"/>
</dbReference>
<protein>
    <submittedName>
        <fullName evidence="3">Syntaxin-6_N domain-containing protein</fullName>
    </submittedName>
</protein>
<dbReference type="AlphaFoldDB" id="A0A0N4VS81"/>
<organism evidence="3">
    <name type="scientific">Haemonchus placei</name>
    <name type="common">Barber's pole worm</name>
    <dbReference type="NCBI Taxonomy" id="6290"/>
    <lineage>
        <taxon>Eukaryota</taxon>
        <taxon>Metazoa</taxon>
        <taxon>Ecdysozoa</taxon>
        <taxon>Nematoda</taxon>
        <taxon>Chromadorea</taxon>
        <taxon>Rhabditida</taxon>
        <taxon>Rhabditina</taxon>
        <taxon>Rhabditomorpha</taxon>
        <taxon>Strongyloidea</taxon>
        <taxon>Trichostrongylidae</taxon>
        <taxon>Haemonchus</taxon>
    </lineage>
</organism>
<name>A0A0N4VS81_HAEPC</name>
<evidence type="ECO:0000256" key="2">
    <source>
        <dbReference type="SAM" id="MobiDB-lite"/>
    </source>
</evidence>
<keyword evidence="1" id="KW-0175">Coiled coil</keyword>
<accession>A0A0N4VS81</accession>
<sequence length="241" mass="28049">LQSQKQSLQTRYFKLNAIRKSRRISGTILTISQNNTLYTISITQYSSIHNSFHICCPNSITPFKVPGPMQEEGFYLKESRFMTNFWQNSVPPDLKTEISLTWQELKEQVEQVEELDTSWTSHYINSTCSDCHPQKLILIASRFLRMANSTKDKLSRLKQHLLPIDSWRSILEKEKDDKERMEKDIDKDKITLTADGYIQKVDRITSEIEYELGQLLKNIPDQNNNVPHGKNATEARSTYSD</sequence>
<reference evidence="3" key="1">
    <citation type="submission" date="2017-02" db="UniProtKB">
        <authorList>
            <consortium name="WormBaseParasite"/>
        </authorList>
    </citation>
    <scope>IDENTIFICATION</scope>
</reference>